<reference evidence="5 6" key="1">
    <citation type="submission" date="2023-12" db="EMBL/GenBank/DDBJ databases">
        <title>Blastococcus brunescens sp. nov., an actonobacterium isolated from sandstone collected in sahara desert.</title>
        <authorList>
            <person name="Gtari M."/>
            <person name="Ghodhbane F."/>
        </authorList>
    </citation>
    <scope>NUCLEOTIDE SEQUENCE [LARGE SCALE GENOMIC DNA]</scope>
    <source>
        <strain evidence="5 6">BMG 8361</strain>
    </source>
</reference>
<dbReference type="PRINTS" id="PR00038">
    <property type="entry name" value="HTHLUXR"/>
</dbReference>
<dbReference type="Gene3D" id="1.10.10.10">
    <property type="entry name" value="Winged helix-like DNA-binding domain superfamily/Winged helix DNA-binding domain"/>
    <property type="match status" value="1"/>
</dbReference>
<dbReference type="Proteomes" id="UP001324287">
    <property type="component" value="Chromosome"/>
</dbReference>
<name>A0ABZ1ATS0_9ACTN</name>
<dbReference type="InterPro" id="IPR016032">
    <property type="entry name" value="Sig_transdc_resp-reg_C-effctor"/>
</dbReference>
<dbReference type="InterPro" id="IPR000792">
    <property type="entry name" value="Tscrpt_reg_LuxR_C"/>
</dbReference>
<dbReference type="PROSITE" id="PS50043">
    <property type="entry name" value="HTH_LUXR_2"/>
    <property type="match status" value="1"/>
</dbReference>
<evidence type="ECO:0000256" key="1">
    <source>
        <dbReference type="ARBA" id="ARBA00023015"/>
    </source>
</evidence>
<evidence type="ECO:0000313" key="6">
    <source>
        <dbReference type="Proteomes" id="UP001324287"/>
    </source>
</evidence>
<gene>
    <name evidence="5" type="ORF">U6N30_18010</name>
</gene>
<accession>A0ABZ1ATS0</accession>
<dbReference type="Pfam" id="PF00196">
    <property type="entry name" value="GerE"/>
    <property type="match status" value="1"/>
</dbReference>
<evidence type="ECO:0000256" key="2">
    <source>
        <dbReference type="ARBA" id="ARBA00023125"/>
    </source>
</evidence>
<organism evidence="5 6">
    <name type="scientific">Blastococcus brunescens</name>
    <dbReference type="NCBI Taxonomy" id="1564165"/>
    <lineage>
        <taxon>Bacteria</taxon>
        <taxon>Bacillati</taxon>
        <taxon>Actinomycetota</taxon>
        <taxon>Actinomycetes</taxon>
        <taxon>Geodermatophilales</taxon>
        <taxon>Geodermatophilaceae</taxon>
        <taxon>Blastococcus</taxon>
    </lineage>
</organism>
<proteinExistence type="predicted"/>
<feature type="domain" description="HTH luxR-type" evidence="4">
    <location>
        <begin position="1"/>
        <end position="52"/>
    </location>
</feature>
<keyword evidence="6" id="KW-1185">Reference proteome</keyword>
<evidence type="ECO:0000256" key="3">
    <source>
        <dbReference type="ARBA" id="ARBA00023163"/>
    </source>
</evidence>
<sequence>MLDLVAAGRSNAQIAAALYVSPKTVRNNVSNVLAKLQVTDRAQAIVRAREAGLGR</sequence>
<dbReference type="PANTHER" id="PTHR44688">
    <property type="entry name" value="DNA-BINDING TRANSCRIPTIONAL ACTIVATOR DEVR_DOSR"/>
    <property type="match status" value="1"/>
</dbReference>
<dbReference type="SMART" id="SM00421">
    <property type="entry name" value="HTH_LUXR"/>
    <property type="match status" value="1"/>
</dbReference>
<keyword evidence="1" id="KW-0805">Transcription regulation</keyword>
<dbReference type="SUPFAM" id="SSF46894">
    <property type="entry name" value="C-terminal effector domain of the bipartite response regulators"/>
    <property type="match status" value="1"/>
</dbReference>
<dbReference type="InterPro" id="IPR036388">
    <property type="entry name" value="WH-like_DNA-bd_sf"/>
</dbReference>
<evidence type="ECO:0000313" key="5">
    <source>
        <dbReference type="EMBL" id="WRL61976.1"/>
    </source>
</evidence>
<dbReference type="CDD" id="cd06170">
    <property type="entry name" value="LuxR_C_like"/>
    <property type="match status" value="1"/>
</dbReference>
<keyword evidence="3" id="KW-0804">Transcription</keyword>
<dbReference type="EMBL" id="CP141261">
    <property type="protein sequence ID" value="WRL61976.1"/>
    <property type="molecule type" value="Genomic_DNA"/>
</dbReference>
<dbReference type="PROSITE" id="PS00622">
    <property type="entry name" value="HTH_LUXR_1"/>
    <property type="match status" value="1"/>
</dbReference>
<dbReference type="PANTHER" id="PTHR44688:SF16">
    <property type="entry name" value="DNA-BINDING TRANSCRIPTIONAL ACTIVATOR DEVR_DOSR"/>
    <property type="match status" value="1"/>
</dbReference>
<dbReference type="RefSeq" id="WP_324273334.1">
    <property type="nucleotide sequence ID" value="NZ_CP141261.1"/>
</dbReference>
<keyword evidence="2" id="KW-0238">DNA-binding</keyword>
<protein>
    <submittedName>
        <fullName evidence="5">LuxR C-terminal-related transcriptional regulator</fullName>
    </submittedName>
</protein>
<evidence type="ECO:0000259" key="4">
    <source>
        <dbReference type="PROSITE" id="PS50043"/>
    </source>
</evidence>